<proteinExistence type="predicted"/>
<accession>F2KS75</accession>
<evidence type="ECO:0000313" key="1">
    <source>
        <dbReference type="EMBL" id="AEA48014.1"/>
    </source>
</evidence>
<protein>
    <submittedName>
        <fullName evidence="1">Uncharacterized protein</fullName>
    </submittedName>
</protein>
<name>F2KS75_ARCVS</name>
<dbReference type="STRING" id="693661.Arcve_2021"/>
<dbReference type="AlphaFoldDB" id="F2KS75"/>
<gene>
    <name evidence="1" type="ordered locus">Arcve_2021</name>
</gene>
<dbReference type="HOGENOM" id="CLU_901953_0_0_2"/>
<sequence>MQFNTLCFLVLVTCIVLAGCLSEKSLETPVELQESQLESNASCTPEDYAPLGGIIENYICLRPGDSKEAIYVFYSGNWEGKVELSVHRVDGVLKTQTLPTPEGVNISVEPDEFFVKPEGKYMSRITVSVSQNFSECSYGNNSIKLAAYVFLIRAEIGNETIDDWLRVDVYPLTDKPVFVPGRSLMDMATPRLSYSDRIALKRGETAELQFTLYTGEAGPGNASFTVFRVAEGPFSANISSMELLPMPEGLSVGVEPQCCMVKPHANYELKLVTKANSNVPAGRYFFCIHIEIENGVRGCHPLVIDVTD</sequence>
<evidence type="ECO:0000313" key="2">
    <source>
        <dbReference type="Proteomes" id="UP000008136"/>
    </source>
</evidence>
<dbReference type="Proteomes" id="UP000008136">
    <property type="component" value="Chromosome"/>
</dbReference>
<reference evidence="1 2" key="1">
    <citation type="submission" date="2011-03" db="EMBL/GenBank/DDBJ databases">
        <title>The complete genome of Archaeoglobus veneficus SNP6.</title>
        <authorList>
            <consortium name="US DOE Joint Genome Institute (JGI-PGF)"/>
            <person name="Lucas S."/>
            <person name="Copeland A."/>
            <person name="Lapidus A."/>
            <person name="Bruce D."/>
            <person name="Goodwin L."/>
            <person name="Pitluck S."/>
            <person name="Kyrpides N."/>
            <person name="Mavromatis K."/>
            <person name="Pagani I."/>
            <person name="Ivanova N."/>
            <person name="Mikhailova N."/>
            <person name="Lu M."/>
            <person name="Detter J.C."/>
            <person name="Tapia R."/>
            <person name="Han C."/>
            <person name="Land M."/>
            <person name="Hauser L."/>
            <person name="Markowitz V."/>
            <person name="Cheng J.-F."/>
            <person name="Hugenholtz P."/>
            <person name="Woyke T."/>
            <person name="Wu D."/>
            <person name="Spring S."/>
            <person name="Brambilla E."/>
            <person name="Klenk H.-P."/>
            <person name="Eisen J.A."/>
        </authorList>
    </citation>
    <scope>NUCLEOTIDE SEQUENCE [LARGE SCALE GENOMIC DNA]</scope>
    <source>
        <strain>SNP6</strain>
    </source>
</reference>
<dbReference type="KEGG" id="ave:Arcve_2021"/>
<dbReference type="EMBL" id="CP002588">
    <property type="protein sequence ID" value="AEA48014.1"/>
    <property type="molecule type" value="Genomic_DNA"/>
</dbReference>
<dbReference type="eggNOG" id="arCOG02470">
    <property type="taxonomic scope" value="Archaea"/>
</dbReference>
<organism evidence="1 2">
    <name type="scientific">Archaeoglobus veneficus (strain DSM 11195 / SNP6)</name>
    <dbReference type="NCBI Taxonomy" id="693661"/>
    <lineage>
        <taxon>Archaea</taxon>
        <taxon>Methanobacteriati</taxon>
        <taxon>Methanobacteriota</taxon>
        <taxon>Archaeoglobi</taxon>
        <taxon>Archaeoglobales</taxon>
        <taxon>Archaeoglobaceae</taxon>
        <taxon>Archaeoglobus</taxon>
    </lineage>
</organism>
<keyword evidence="2" id="KW-1185">Reference proteome</keyword>